<comment type="caution">
    <text evidence="2">The sequence shown here is derived from an EMBL/GenBank/DDBJ whole genome shotgun (WGS) entry which is preliminary data.</text>
</comment>
<reference evidence="3 5" key="3">
    <citation type="submission" date="2017-07" db="EMBL/GenBank/DDBJ databases">
        <title>Prevalence of linear plasmids in Cutibacterium (Propionibacterium) acnes isolates obtained from prostatic tissue.</title>
        <authorList>
            <person name="Davidsson S."/>
            <person name="Carlsson J."/>
            <person name="Molling P."/>
            <person name="Andren O."/>
            <person name="Andersson S.-O."/>
            <person name="Brzuszkiewicz E."/>
            <person name="Poehlein A."/>
            <person name="Al-Zeer M."/>
            <person name="Brinkmann V."/>
            <person name="Scavenius C."/>
            <person name="Nazipi S."/>
            <person name="Soderquist B."/>
            <person name="Bruggemann H."/>
        </authorList>
    </citation>
    <scope>NUCLEOTIDE SEQUENCE [LARGE SCALE GENOMIC DNA]</scope>
    <source>
        <strain evidence="3 5">DSM 753</strain>
    </source>
</reference>
<dbReference type="EMBL" id="ABCB02000016">
    <property type="protein sequence ID" value="EDO62235.1"/>
    <property type="molecule type" value="Genomic_DNA"/>
</dbReference>
<evidence type="ECO:0000313" key="3">
    <source>
        <dbReference type="EMBL" id="PEQ24969.1"/>
    </source>
</evidence>
<evidence type="ECO:0000259" key="1">
    <source>
        <dbReference type="Pfam" id="PF00248"/>
    </source>
</evidence>
<gene>
    <name evidence="3" type="ORF">CH238_05875</name>
    <name evidence="2" type="ORF">CLOLEP_01096</name>
</gene>
<dbReference type="InterPro" id="IPR036812">
    <property type="entry name" value="NAD(P)_OxRdtase_dom_sf"/>
</dbReference>
<name>A7VRB3_9FIRM</name>
<reference evidence="2 4" key="2">
    <citation type="submission" date="2007-08" db="EMBL/GenBank/DDBJ databases">
        <authorList>
            <person name="Fulton L."/>
            <person name="Clifton S."/>
            <person name="Fulton B."/>
            <person name="Xu J."/>
            <person name="Minx P."/>
            <person name="Pepin K.H."/>
            <person name="Johnson M."/>
            <person name="Thiruvilangam P."/>
            <person name="Bhonagiri V."/>
            <person name="Nash W.E."/>
            <person name="Wang C."/>
            <person name="Mardis E.R."/>
            <person name="Wilson R.K."/>
        </authorList>
    </citation>
    <scope>NUCLEOTIDE SEQUENCE [LARGE SCALE GENOMIC DNA]</scope>
    <source>
        <strain evidence="2 4">DSM 753</strain>
    </source>
</reference>
<feature type="domain" description="NADP-dependent oxidoreductase" evidence="1">
    <location>
        <begin position="14"/>
        <end position="298"/>
    </location>
</feature>
<dbReference type="EMBL" id="NOXF01000003">
    <property type="protein sequence ID" value="PEQ24969.1"/>
    <property type="molecule type" value="Genomic_DNA"/>
</dbReference>
<dbReference type="InterPro" id="IPR023210">
    <property type="entry name" value="NADP_OxRdtase_dom"/>
</dbReference>
<dbReference type="HOGENOM" id="CLU_023205_8_1_9"/>
<dbReference type="Proteomes" id="UP000003490">
    <property type="component" value="Unassembled WGS sequence"/>
</dbReference>
<dbReference type="OrthoDB" id="9773828at2"/>
<keyword evidence="5" id="KW-1185">Reference proteome</keyword>
<proteinExistence type="predicted"/>
<dbReference type="PANTHER" id="PTHR43364">
    <property type="entry name" value="NADH-SPECIFIC METHYLGLYOXAL REDUCTASE-RELATED"/>
    <property type="match status" value="1"/>
</dbReference>
<dbReference type="eggNOG" id="COG4989">
    <property type="taxonomic scope" value="Bacteria"/>
</dbReference>
<accession>A7VRB3</accession>
<dbReference type="Proteomes" id="UP000220611">
    <property type="component" value="Unassembled WGS sequence"/>
</dbReference>
<dbReference type="AlphaFoldDB" id="A7VRB3"/>
<sequence length="307" mass="34507">MKKITLGGMQASDIVLGCMRISDMAVSRVQELLETAVEEGINYFDHADLYGHGASEEVFAKAMGQKPSLRERIYLQSKCGIRDDGGLFRYDFSKSHILKSVDGILKRLNIDYLDALLLHRPDPLVEPEEVAEAFELLHSSGKVRSFGVSNQSPMLIELLQKYVNQPLVINQLQFGVAHTPMLDQELFFNMTADQSVDRSSEILEYCRLKDIAIQAWSPFQYGFFEGVYLDNAKFGPLNDTLDAIGRKYGVSKAAVGVAWILRHPAKTQVIVGTTNPERLKAMCKGSEVVLTREEWYEIYRAAGHKIP</sequence>
<dbReference type="GO" id="GO:0005829">
    <property type="term" value="C:cytosol"/>
    <property type="evidence" value="ECO:0007669"/>
    <property type="project" value="TreeGrafter"/>
</dbReference>
<dbReference type="PANTHER" id="PTHR43364:SF1">
    <property type="entry name" value="OXIDOREDUCTASE YDHF"/>
    <property type="match status" value="1"/>
</dbReference>
<dbReference type="Gene3D" id="3.20.20.100">
    <property type="entry name" value="NADP-dependent oxidoreductase domain"/>
    <property type="match status" value="1"/>
</dbReference>
<evidence type="ECO:0000313" key="2">
    <source>
        <dbReference type="EMBL" id="EDO62235.1"/>
    </source>
</evidence>
<dbReference type="InterPro" id="IPR050523">
    <property type="entry name" value="AKR_Detox_Biosynth"/>
</dbReference>
<protein>
    <submittedName>
        <fullName evidence="2 3">Aldo/keto reductase</fullName>
    </submittedName>
</protein>
<reference evidence="2 4" key="1">
    <citation type="submission" date="2007-08" db="EMBL/GenBank/DDBJ databases">
        <title>Draft genome sequence of Clostridium leptum (DSM 753).</title>
        <authorList>
            <person name="Sudarsanam P."/>
            <person name="Ley R."/>
            <person name="Guruge J."/>
            <person name="Turnbaugh P.J."/>
            <person name="Mahowald M."/>
            <person name="Liep D."/>
            <person name="Gordon J."/>
        </authorList>
    </citation>
    <scope>NUCLEOTIDE SEQUENCE [LARGE SCALE GENOMIC DNA]</scope>
    <source>
        <strain evidence="2 4">DSM 753</strain>
    </source>
</reference>
<evidence type="ECO:0000313" key="4">
    <source>
        <dbReference type="Proteomes" id="UP000003490"/>
    </source>
</evidence>
<dbReference type="CDD" id="cd19092">
    <property type="entry name" value="AKR_BsYcsN_EcYdhF-like"/>
    <property type="match status" value="1"/>
</dbReference>
<dbReference type="SUPFAM" id="SSF51430">
    <property type="entry name" value="NAD(P)-linked oxidoreductase"/>
    <property type="match status" value="1"/>
</dbReference>
<evidence type="ECO:0000313" key="5">
    <source>
        <dbReference type="Proteomes" id="UP000220611"/>
    </source>
</evidence>
<organism evidence="2 4">
    <name type="scientific">[Clostridium] leptum DSM 753</name>
    <dbReference type="NCBI Taxonomy" id="428125"/>
    <lineage>
        <taxon>Bacteria</taxon>
        <taxon>Bacillati</taxon>
        <taxon>Bacillota</taxon>
        <taxon>Clostridia</taxon>
        <taxon>Eubacteriales</taxon>
        <taxon>Oscillospiraceae</taxon>
        <taxon>Oscillospiraceae incertae sedis</taxon>
    </lineage>
</organism>
<dbReference type="Pfam" id="PF00248">
    <property type="entry name" value="Aldo_ket_red"/>
    <property type="match status" value="1"/>
</dbReference>